<dbReference type="RefSeq" id="WP_068218970.1">
    <property type="nucleotide sequence ID" value="NZ_LRPC01000006.1"/>
</dbReference>
<comment type="caution">
    <text evidence="1">The sequence shown here is derived from an EMBL/GenBank/DDBJ whole genome shotgun (WGS) entry which is preliminary data.</text>
</comment>
<protein>
    <submittedName>
        <fullName evidence="1">Uncharacterized protein</fullName>
    </submittedName>
</protein>
<dbReference type="EMBL" id="LRPC01000006">
    <property type="protein sequence ID" value="KYG76440.1"/>
    <property type="molecule type" value="Genomic_DNA"/>
</dbReference>
<evidence type="ECO:0000313" key="1">
    <source>
        <dbReference type="EMBL" id="KYG76440.1"/>
    </source>
</evidence>
<dbReference type="AlphaFoldDB" id="A0A150XCM2"/>
<dbReference type="Proteomes" id="UP000075606">
    <property type="component" value="Unassembled WGS sequence"/>
</dbReference>
<dbReference type="STRING" id="333140.AWW68_19540"/>
<accession>A0A150XCM2</accession>
<sequence length="222" mass="26174">MTESQSQNMRFDVLNIPSDERGQKPDILEHFKDLKAIDSFAAYAGQMKPNGLNRNALITYIILVYSHDSFLHQSPKYKFEEFSKRMIVAADLAGLERLVKEDGFKKNVDKRLFNLEEDEFVLMILEYLRFQSKSDWSEWCILQHELMENNKIRMSPIQEDKDKDQIAAQEKKAKFRAESEKIREALKTYELKIFGDRDRLVQVQSAQNYFTIEKLVKGEETF</sequence>
<reference evidence="1 2" key="1">
    <citation type="submission" date="2016-01" db="EMBL/GenBank/DDBJ databases">
        <title>Genome sequencing of Roseivirga spongicola UST030701-084.</title>
        <authorList>
            <person name="Selvaratnam C."/>
            <person name="Thevarajoo S."/>
            <person name="Goh K.M."/>
            <person name="Ee R."/>
            <person name="Chan K.-G."/>
            <person name="Chong C.S."/>
        </authorList>
    </citation>
    <scope>NUCLEOTIDE SEQUENCE [LARGE SCALE GENOMIC DNA]</scope>
    <source>
        <strain evidence="1 2">UST030701-084</strain>
    </source>
</reference>
<proteinExistence type="predicted"/>
<organism evidence="1 2">
    <name type="scientific">Roseivirga spongicola</name>
    <dbReference type="NCBI Taxonomy" id="333140"/>
    <lineage>
        <taxon>Bacteria</taxon>
        <taxon>Pseudomonadati</taxon>
        <taxon>Bacteroidota</taxon>
        <taxon>Cytophagia</taxon>
        <taxon>Cytophagales</taxon>
        <taxon>Roseivirgaceae</taxon>
        <taxon>Roseivirga</taxon>
    </lineage>
</organism>
<name>A0A150XCM2_9BACT</name>
<keyword evidence="2" id="KW-1185">Reference proteome</keyword>
<evidence type="ECO:0000313" key="2">
    <source>
        <dbReference type="Proteomes" id="UP000075606"/>
    </source>
</evidence>
<gene>
    <name evidence="1" type="ORF">AWW68_19540</name>
</gene>